<evidence type="ECO:0000313" key="3">
    <source>
        <dbReference type="Proteomes" id="UP000673375"/>
    </source>
</evidence>
<gene>
    <name evidence="2" type="ORF">I6N96_13820</name>
</gene>
<keyword evidence="1" id="KW-0732">Signal</keyword>
<name>A0ABS4CL70_9ENTE</name>
<evidence type="ECO:0000256" key="1">
    <source>
        <dbReference type="SAM" id="SignalP"/>
    </source>
</evidence>
<organism evidence="2 3">
    <name type="scientific">Enterococcus larvae</name>
    <dbReference type="NCBI Taxonomy" id="2794352"/>
    <lineage>
        <taxon>Bacteria</taxon>
        <taxon>Bacillati</taxon>
        <taxon>Bacillota</taxon>
        <taxon>Bacilli</taxon>
        <taxon>Lactobacillales</taxon>
        <taxon>Enterococcaceae</taxon>
        <taxon>Enterococcus</taxon>
    </lineage>
</organism>
<protein>
    <recommendedName>
        <fullName evidence="4">WxL domain-containing protein</fullName>
    </recommendedName>
</protein>
<feature type="signal peptide" evidence="1">
    <location>
        <begin position="1"/>
        <end position="24"/>
    </location>
</feature>
<evidence type="ECO:0000313" key="2">
    <source>
        <dbReference type="EMBL" id="MBP1047357.1"/>
    </source>
</evidence>
<feature type="chain" id="PRO_5045402802" description="WxL domain-containing protein" evidence="1">
    <location>
        <begin position="25"/>
        <end position="213"/>
    </location>
</feature>
<keyword evidence="3" id="KW-1185">Reference proteome</keyword>
<proteinExistence type="predicted"/>
<dbReference type="Proteomes" id="UP000673375">
    <property type="component" value="Unassembled WGS sequence"/>
</dbReference>
<comment type="caution">
    <text evidence="2">The sequence shown here is derived from an EMBL/GenBank/DDBJ whole genome shotgun (WGS) entry which is preliminary data.</text>
</comment>
<evidence type="ECO:0008006" key="4">
    <source>
        <dbReference type="Google" id="ProtNLM"/>
    </source>
</evidence>
<sequence length="213" mass="22124">MKATKKLIAATMVLGMGMAGLAPAASAETYDGLNTGEIQINGSIGKMDNTDPDTQLPEGSDDWINVTVDTATAFHTTIASAHTEIESATYGIQNNSGRGVAVYLSSLTGTPNYVTQLTINPAAGSKELVSTPTAVNLVETNAIAAMPDTPWLMLANNEGRLNLANDAEDAYGSDATFHYTGTVEGAPATAEAENYTLTLKFASVQSDGTTIGR</sequence>
<accession>A0ABS4CL70</accession>
<dbReference type="RefSeq" id="WP_209558137.1">
    <property type="nucleotide sequence ID" value="NZ_JAEDXU010000007.1"/>
</dbReference>
<reference evidence="2 3" key="1">
    <citation type="submission" date="2020-12" db="EMBL/GenBank/DDBJ databases">
        <title>Vagococcus allomyrinae sp. nov. and Enterococcus lavae sp. nov., isolated from the larvae of Allomyrina dichotoma.</title>
        <authorList>
            <person name="Lee S.D."/>
        </authorList>
    </citation>
    <scope>NUCLEOTIDE SEQUENCE [LARGE SCALE GENOMIC DNA]</scope>
    <source>
        <strain evidence="2 3">BWM-S5</strain>
    </source>
</reference>
<dbReference type="EMBL" id="JAEDXU010000007">
    <property type="protein sequence ID" value="MBP1047357.1"/>
    <property type="molecule type" value="Genomic_DNA"/>
</dbReference>